<keyword evidence="6 8" id="KW-0961">Cell wall biogenesis/degradation</keyword>
<dbReference type="Pfam" id="PF01177">
    <property type="entry name" value="Asp_Glu_race"/>
    <property type="match status" value="1"/>
</dbReference>
<feature type="binding site" evidence="8">
    <location>
        <begin position="12"/>
        <end position="13"/>
    </location>
    <ligand>
        <name>substrate</name>
    </ligand>
</feature>
<protein>
    <recommendedName>
        <fullName evidence="7 8">Glutamate racemase</fullName>
        <ecNumber evidence="2 8">5.1.1.3</ecNumber>
    </recommendedName>
</protein>
<dbReference type="GO" id="GO:0008360">
    <property type="term" value="P:regulation of cell shape"/>
    <property type="evidence" value="ECO:0007669"/>
    <property type="project" value="UniProtKB-KW"/>
</dbReference>
<feature type="binding site" evidence="8">
    <location>
        <begin position="76"/>
        <end position="77"/>
    </location>
    <ligand>
        <name>substrate</name>
    </ligand>
</feature>
<evidence type="ECO:0000313" key="9">
    <source>
        <dbReference type="EMBL" id="PRQ04926.1"/>
    </source>
</evidence>
<evidence type="ECO:0000256" key="6">
    <source>
        <dbReference type="ARBA" id="ARBA00023316"/>
    </source>
</evidence>
<comment type="catalytic activity">
    <reaction evidence="1 8">
        <text>L-glutamate = D-glutamate</text>
        <dbReference type="Rhea" id="RHEA:12813"/>
        <dbReference type="ChEBI" id="CHEBI:29985"/>
        <dbReference type="ChEBI" id="CHEBI:29986"/>
        <dbReference type="EC" id="5.1.1.3"/>
    </reaction>
</comment>
<keyword evidence="3 8" id="KW-0133">Cell shape</keyword>
<dbReference type="HAMAP" id="MF_00258">
    <property type="entry name" value="Glu_racemase"/>
    <property type="match status" value="1"/>
</dbReference>
<dbReference type="InterPro" id="IPR001920">
    <property type="entry name" value="Asp/Glu_race"/>
</dbReference>
<dbReference type="InterPro" id="IPR033134">
    <property type="entry name" value="Asp/Glu_racemase_AS_2"/>
</dbReference>
<dbReference type="PROSITE" id="PS00923">
    <property type="entry name" value="ASP_GLU_RACEMASE_1"/>
    <property type="match status" value="1"/>
</dbReference>
<keyword evidence="5 8" id="KW-0413">Isomerase</keyword>
<gene>
    <name evidence="9" type="primary">racE</name>
    <name evidence="8" type="synonym">murI</name>
    <name evidence="9" type="ORF">ENSA7_48570</name>
</gene>
<sequence>MPDPLSPIGVFDSGVGGLTVLAALRERLPNERFLYLGDTARLPYGSKSPDTVRRYARQAAGKLVERGVKLLVIACNTASAVAVDDLAQAFAPLPVIGVVEPGAAAACAATRSGHVLITGTEGTVSGGAYQRAMLARRPNLKIDAVACPMFVALAEEGWIDGPIPEAVARRYLELELAGPERTRVDTVVLGCTHFPVLRSVLERVCGPTVTFVDSAQTTAAVVADVLTRQRLASSTPDPSNPVQLLATDAPARFARVGSVFLGHPLTPTEVELLDL</sequence>
<organism evidence="9 10">
    <name type="scientific">Enhygromyxa salina</name>
    <dbReference type="NCBI Taxonomy" id="215803"/>
    <lineage>
        <taxon>Bacteria</taxon>
        <taxon>Pseudomonadati</taxon>
        <taxon>Myxococcota</taxon>
        <taxon>Polyangia</taxon>
        <taxon>Nannocystales</taxon>
        <taxon>Nannocystaceae</taxon>
        <taxon>Enhygromyxa</taxon>
    </lineage>
</organism>
<comment type="caution">
    <text evidence="9">The sequence shown here is derived from an EMBL/GenBank/DDBJ whole genome shotgun (WGS) entry which is preliminary data.</text>
</comment>
<dbReference type="GO" id="GO:0008881">
    <property type="term" value="F:glutamate racemase activity"/>
    <property type="evidence" value="ECO:0007669"/>
    <property type="project" value="UniProtKB-UniRule"/>
</dbReference>
<keyword evidence="4 8" id="KW-0573">Peptidoglycan synthesis</keyword>
<comment type="pathway">
    <text evidence="8">Cell wall biogenesis; peptidoglycan biosynthesis.</text>
</comment>
<evidence type="ECO:0000256" key="5">
    <source>
        <dbReference type="ARBA" id="ARBA00023235"/>
    </source>
</evidence>
<dbReference type="AlphaFoldDB" id="A0A2S9YIS3"/>
<evidence type="ECO:0000256" key="8">
    <source>
        <dbReference type="HAMAP-Rule" id="MF_00258"/>
    </source>
</evidence>
<feature type="binding site" evidence="8">
    <location>
        <begin position="44"/>
        <end position="45"/>
    </location>
    <ligand>
        <name>substrate</name>
    </ligand>
</feature>
<dbReference type="Gene3D" id="3.40.50.1860">
    <property type="match status" value="2"/>
</dbReference>
<evidence type="ECO:0000256" key="7">
    <source>
        <dbReference type="ARBA" id="ARBA00070053"/>
    </source>
</evidence>
<name>A0A2S9YIS3_9BACT</name>
<evidence type="ECO:0000256" key="4">
    <source>
        <dbReference type="ARBA" id="ARBA00022984"/>
    </source>
</evidence>
<dbReference type="InterPro" id="IPR018187">
    <property type="entry name" value="Asp/Glu_racemase_AS_1"/>
</dbReference>
<dbReference type="UniPathway" id="UPA00219"/>
<dbReference type="InterPro" id="IPR015942">
    <property type="entry name" value="Asp/Glu/hydantoin_racemase"/>
</dbReference>
<dbReference type="Proteomes" id="UP000238823">
    <property type="component" value="Unassembled WGS sequence"/>
</dbReference>
<evidence type="ECO:0000256" key="3">
    <source>
        <dbReference type="ARBA" id="ARBA00022960"/>
    </source>
</evidence>
<reference evidence="9 10" key="1">
    <citation type="submission" date="2018-03" db="EMBL/GenBank/DDBJ databases">
        <title>Draft Genome Sequences of the Obligatory Marine Myxobacteria Enhygromyxa salina SWB007.</title>
        <authorList>
            <person name="Poehlein A."/>
            <person name="Moghaddam J.A."/>
            <person name="Harms H."/>
            <person name="Alanjari M."/>
            <person name="Koenig G.M."/>
            <person name="Daniel R."/>
            <person name="Schaeberle T.F."/>
        </authorList>
    </citation>
    <scope>NUCLEOTIDE SEQUENCE [LARGE SCALE GENOMIC DNA]</scope>
    <source>
        <strain evidence="9 10">SWB007</strain>
    </source>
</reference>
<dbReference type="PANTHER" id="PTHR21198:SF2">
    <property type="entry name" value="GLUTAMATE RACEMASE"/>
    <property type="match status" value="1"/>
</dbReference>
<feature type="binding site" evidence="8">
    <location>
        <begin position="192"/>
        <end position="193"/>
    </location>
    <ligand>
        <name>substrate</name>
    </ligand>
</feature>
<dbReference type="PROSITE" id="PS00924">
    <property type="entry name" value="ASP_GLU_RACEMASE_2"/>
    <property type="match status" value="1"/>
</dbReference>
<dbReference type="NCBIfam" id="TIGR00067">
    <property type="entry name" value="glut_race"/>
    <property type="match status" value="1"/>
</dbReference>
<dbReference type="GO" id="GO:0009252">
    <property type="term" value="P:peptidoglycan biosynthetic process"/>
    <property type="evidence" value="ECO:0007669"/>
    <property type="project" value="UniProtKB-UniRule"/>
</dbReference>
<evidence type="ECO:0000256" key="1">
    <source>
        <dbReference type="ARBA" id="ARBA00001602"/>
    </source>
</evidence>
<dbReference type="EMBL" id="PVNL01000100">
    <property type="protein sequence ID" value="PRQ04926.1"/>
    <property type="molecule type" value="Genomic_DNA"/>
</dbReference>
<dbReference type="PANTHER" id="PTHR21198">
    <property type="entry name" value="GLUTAMATE RACEMASE"/>
    <property type="match status" value="1"/>
</dbReference>
<accession>A0A2S9YIS3</accession>
<dbReference type="GO" id="GO:0071555">
    <property type="term" value="P:cell wall organization"/>
    <property type="evidence" value="ECO:0007669"/>
    <property type="project" value="UniProtKB-KW"/>
</dbReference>
<dbReference type="RefSeq" id="WP_106091762.1">
    <property type="nucleotide sequence ID" value="NZ_PVNL01000100.1"/>
</dbReference>
<feature type="active site" description="Proton donor/acceptor" evidence="8">
    <location>
        <position position="191"/>
    </location>
</feature>
<proteinExistence type="inferred from homology"/>
<dbReference type="EC" id="5.1.1.3" evidence="2 8"/>
<comment type="function">
    <text evidence="8">Provides the (R)-glutamate required for cell wall biosynthesis.</text>
</comment>
<evidence type="ECO:0000313" key="10">
    <source>
        <dbReference type="Proteomes" id="UP000238823"/>
    </source>
</evidence>
<evidence type="ECO:0000256" key="2">
    <source>
        <dbReference type="ARBA" id="ARBA00013090"/>
    </source>
</evidence>
<dbReference type="FunFam" id="3.40.50.1860:FF:000002">
    <property type="entry name" value="Glutamate racemase"/>
    <property type="match status" value="1"/>
</dbReference>
<dbReference type="OrthoDB" id="9801055at2"/>
<dbReference type="InterPro" id="IPR004391">
    <property type="entry name" value="Glu_race"/>
</dbReference>
<feature type="active site" description="Proton donor/acceptor" evidence="8">
    <location>
        <position position="75"/>
    </location>
</feature>
<dbReference type="SUPFAM" id="SSF53681">
    <property type="entry name" value="Aspartate/glutamate racemase"/>
    <property type="match status" value="2"/>
</dbReference>
<comment type="similarity">
    <text evidence="8">Belongs to the aspartate/glutamate racemases family.</text>
</comment>